<comment type="caution">
    <text evidence="2">The sequence shown here is derived from an EMBL/GenBank/DDBJ whole genome shotgun (WGS) entry which is preliminary data.</text>
</comment>
<protein>
    <submittedName>
        <fullName evidence="2">GSCFA domain-containing protein</fullName>
        <ecNumber evidence="2">3.1.-.-</ecNumber>
    </submittedName>
</protein>
<dbReference type="Proteomes" id="UP001597012">
    <property type="component" value="Unassembled WGS sequence"/>
</dbReference>
<accession>A0ABW3B6H9</accession>
<dbReference type="Pfam" id="PF08885">
    <property type="entry name" value="GSCFA"/>
    <property type="match status" value="1"/>
</dbReference>
<organism evidence="2 3">
    <name type="scientific">Maribacter chungangensis</name>
    <dbReference type="NCBI Taxonomy" id="1069117"/>
    <lineage>
        <taxon>Bacteria</taxon>
        <taxon>Pseudomonadati</taxon>
        <taxon>Bacteroidota</taxon>
        <taxon>Flavobacteriia</taxon>
        <taxon>Flavobacteriales</taxon>
        <taxon>Flavobacteriaceae</taxon>
        <taxon>Maribacter</taxon>
    </lineage>
</organism>
<sequence>MKLQTQIPLTKADHQIDYASKLFLLGSCFSENMGAKLDYYKFQTVQNPFGILFHPLAIENLISRAIKKQFYSENEVFFLNDRWHCFDAHSSVSDISKEKLLGNLNAQLRVTQKKLQEATHIIITLGTAWTYTANETGKTVANCHKVPQKEFNKLLLSVDEITFSLQRIAHQIETVNKNAQLIFTISPVRHLKDGFIENQRSKSHLITALNNLLGDPSFGARGYYFPSYEIMMDELRDYRFYAADMVHPNELAIDYIWEKFRTVWISDAVRAIMKKVEEVQRGLRHRAFNPEGLEHRKFRVALQDRIAYLKDTYPFMEFDS</sequence>
<dbReference type="EC" id="3.1.-.-" evidence="2"/>
<keyword evidence="3" id="KW-1185">Reference proteome</keyword>
<dbReference type="EMBL" id="JBHTHY010000014">
    <property type="protein sequence ID" value="MFD0798687.1"/>
    <property type="molecule type" value="Genomic_DNA"/>
</dbReference>
<dbReference type="GO" id="GO:0016787">
    <property type="term" value="F:hydrolase activity"/>
    <property type="evidence" value="ECO:0007669"/>
    <property type="project" value="UniProtKB-KW"/>
</dbReference>
<proteinExistence type="predicted"/>
<name>A0ABW3B6H9_9FLAO</name>
<evidence type="ECO:0000259" key="1">
    <source>
        <dbReference type="Pfam" id="PF08885"/>
    </source>
</evidence>
<dbReference type="SUPFAM" id="SSF52266">
    <property type="entry name" value="SGNH hydrolase"/>
    <property type="match status" value="1"/>
</dbReference>
<evidence type="ECO:0000313" key="3">
    <source>
        <dbReference type="Proteomes" id="UP001597012"/>
    </source>
</evidence>
<keyword evidence="2" id="KW-0378">Hydrolase</keyword>
<dbReference type="InterPro" id="IPR014982">
    <property type="entry name" value="GSCFA"/>
</dbReference>
<gene>
    <name evidence="2" type="ORF">ACFQZJ_14535</name>
</gene>
<evidence type="ECO:0000313" key="2">
    <source>
        <dbReference type="EMBL" id="MFD0798687.1"/>
    </source>
</evidence>
<feature type="domain" description="GSCFA" evidence="1">
    <location>
        <begin position="21"/>
        <end position="260"/>
    </location>
</feature>
<reference evidence="3" key="1">
    <citation type="journal article" date="2019" name="Int. J. Syst. Evol. Microbiol.">
        <title>The Global Catalogue of Microorganisms (GCM) 10K type strain sequencing project: providing services to taxonomists for standard genome sequencing and annotation.</title>
        <authorList>
            <consortium name="The Broad Institute Genomics Platform"/>
            <consortium name="The Broad Institute Genome Sequencing Center for Infectious Disease"/>
            <person name="Wu L."/>
            <person name="Ma J."/>
        </authorList>
    </citation>
    <scope>NUCLEOTIDE SEQUENCE [LARGE SCALE GENOMIC DNA]</scope>
    <source>
        <strain evidence="3">CCUG 61948</strain>
    </source>
</reference>
<dbReference type="RefSeq" id="WP_379935556.1">
    <property type="nucleotide sequence ID" value="NZ_JBHTHY010000014.1"/>
</dbReference>